<evidence type="ECO:0000259" key="2">
    <source>
        <dbReference type="Pfam" id="PF08646"/>
    </source>
</evidence>
<dbReference type="SUPFAM" id="SSF50249">
    <property type="entry name" value="Nucleic acid-binding proteins"/>
    <property type="match status" value="4"/>
</dbReference>
<dbReference type="InterPro" id="IPR018716">
    <property type="entry name" value="DUF2240"/>
</dbReference>
<dbReference type="EMBL" id="LAZR01006433">
    <property type="protein sequence ID" value="KKM92150.1"/>
    <property type="molecule type" value="Genomic_DNA"/>
</dbReference>
<name>A0A0F9NTH2_9ZZZZ</name>
<proteinExistence type="predicted"/>
<dbReference type="Pfam" id="PF08646">
    <property type="entry name" value="Rep_fac-A_C"/>
    <property type="match status" value="1"/>
</dbReference>
<dbReference type="PANTHER" id="PTHR13356:SF0">
    <property type="entry name" value="SOSS COMPLEX SUBUNIT B HOMOLOG"/>
    <property type="match status" value="1"/>
</dbReference>
<evidence type="ECO:0000256" key="1">
    <source>
        <dbReference type="ARBA" id="ARBA00023125"/>
    </source>
</evidence>
<organism evidence="3">
    <name type="scientific">marine sediment metagenome</name>
    <dbReference type="NCBI Taxonomy" id="412755"/>
    <lineage>
        <taxon>unclassified sequences</taxon>
        <taxon>metagenomes</taxon>
        <taxon>ecological metagenomes</taxon>
    </lineage>
</organism>
<dbReference type="GO" id="GO:0000724">
    <property type="term" value="P:double-strand break repair via homologous recombination"/>
    <property type="evidence" value="ECO:0007669"/>
    <property type="project" value="TreeGrafter"/>
</dbReference>
<gene>
    <name evidence="3" type="ORF">LCGC14_1221300</name>
</gene>
<dbReference type="Gene3D" id="2.40.50.140">
    <property type="entry name" value="Nucleic acid-binding proteins"/>
    <property type="match status" value="4"/>
</dbReference>
<dbReference type="InterPro" id="IPR012340">
    <property type="entry name" value="NA-bd_OB-fold"/>
</dbReference>
<keyword evidence="1" id="KW-0238">DNA-binding</keyword>
<dbReference type="AlphaFoldDB" id="A0A0F9NTH2"/>
<dbReference type="GO" id="GO:0003677">
    <property type="term" value="F:DNA binding"/>
    <property type="evidence" value="ECO:0007669"/>
    <property type="project" value="UniProtKB-KW"/>
</dbReference>
<comment type="caution">
    <text evidence="3">The sequence shown here is derived from an EMBL/GenBank/DDBJ whole genome shotgun (WGS) entry which is preliminary data.</text>
</comment>
<dbReference type="InterPro" id="IPR051231">
    <property type="entry name" value="SOSS-B"/>
</dbReference>
<dbReference type="PANTHER" id="PTHR13356">
    <property type="entry name" value="OB FOLD NUCLEIC ACID BINDING PROTEIN-RELATED"/>
    <property type="match status" value="1"/>
</dbReference>
<feature type="domain" description="Replication factor A C-terminal" evidence="2">
    <location>
        <begin position="432"/>
        <end position="561"/>
    </location>
</feature>
<dbReference type="InterPro" id="IPR013955">
    <property type="entry name" value="Rep_factor-A_C"/>
</dbReference>
<evidence type="ECO:0000313" key="3">
    <source>
        <dbReference type="EMBL" id="KKM92150.1"/>
    </source>
</evidence>
<dbReference type="GO" id="GO:0010212">
    <property type="term" value="P:response to ionizing radiation"/>
    <property type="evidence" value="ECO:0007669"/>
    <property type="project" value="TreeGrafter"/>
</dbReference>
<reference evidence="3" key="1">
    <citation type="journal article" date="2015" name="Nature">
        <title>Complex archaea that bridge the gap between prokaryotes and eukaryotes.</title>
        <authorList>
            <person name="Spang A."/>
            <person name="Saw J.H."/>
            <person name="Jorgensen S.L."/>
            <person name="Zaremba-Niedzwiedzka K."/>
            <person name="Martijn J."/>
            <person name="Lind A.E."/>
            <person name="van Eijk R."/>
            <person name="Schleper C."/>
            <person name="Guy L."/>
            <person name="Ettema T.J."/>
        </authorList>
    </citation>
    <scope>NUCLEOTIDE SEQUENCE</scope>
</reference>
<protein>
    <recommendedName>
        <fullName evidence="2">Replication factor A C-terminal domain-containing protein</fullName>
    </recommendedName>
</protein>
<accession>A0A0F9NTH2</accession>
<sequence length="571" mass="64622">MKTEAYINKIIEGTGLTRKEIQNLVEDKKNELKGLISDEGALFIIAKELGVDVKNENKDLLKDIDINISDITQNMKNIMLFGRIKEIYNVNSFKKNDGSNGYVGSFLLHDKSGDIRVILWDEQINIFNEDHFEKNELVKIVNGNAKKGKYGGIEIHIGNFGKVILSPDDIDYKKYPKIKYQLTNIGNINLNIKSILIEGKVIQLSQMREFTRKDGEIGKVRSLTLLDSTGTVRATFWNDNTEKLSGIEIGDTISITNLNPKISTLDSKTIELNSNRSSIIEKKSKDIKIEGVFIENIKLLQNNKGIASFKGIITSIDNLKTVSLKSGENLPLLGFIVSDNMDGIRVSLWNQKAEQYSKVLSVGQGLLMKNILIKYSTFSNRNEISIIDESVLELIDLEIENLKSIEFDRKELKSSFSGNYSKIVKINAPGMVEVKGFIAKDLNNITIYEACTNCFKKVENCSCGLRDKTEFRMIINLIIDDGSGTIRTTLMGETAEKFIGVETDKISQIKETPEYEKFLEKKSSEFLGKDIIIKGRVKFSDYSNSYELSAYYFKEVNIDEELERVMNKIEI</sequence>
<dbReference type="Pfam" id="PF09999">
    <property type="entry name" value="DUF2240"/>
    <property type="match status" value="1"/>
</dbReference>
<dbReference type="CDD" id="cd04491">
    <property type="entry name" value="SoSSB_OBF"/>
    <property type="match status" value="2"/>
</dbReference>